<dbReference type="Proteomes" id="UP000623269">
    <property type="component" value="Unassembled WGS sequence"/>
</dbReference>
<protein>
    <submittedName>
        <fullName evidence="1">Uncharacterized protein</fullName>
    </submittedName>
</protein>
<dbReference type="AlphaFoldDB" id="A0A8J7H4I8"/>
<name>A0A8J7H4I8_9FIRM</name>
<dbReference type="Gene3D" id="3.90.1720.10">
    <property type="entry name" value="endopeptidase domain like (from Nostoc punctiforme)"/>
    <property type="match status" value="1"/>
</dbReference>
<dbReference type="RefSeq" id="WP_197662569.1">
    <property type="nucleotide sequence ID" value="NZ_JAEAGR010000020.1"/>
</dbReference>
<evidence type="ECO:0000313" key="2">
    <source>
        <dbReference type="Proteomes" id="UP000623269"/>
    </source>
</evidence>
<dbReference type="SUPFAM" id="SSF54001">
    <property type="entry name" value="Cysteine proteinases"/>
    <property type="match status" value="1"/>
</dbReference>
<organism evidence="1 2">
    <name type="scientific">Mobilitalea sibirica</name>
    <dbReference type="NCBI Taxonomy" id="1462919"/>
    <lineage>
        <taxon>Bacteria</taxon>
        <taxon>Bacillati</taxon>
        <taxon>Bacillota</taxon>
        <taxon>Clostridia</taxon>
        <taxon>Lachnospirales</taxon>
        <taxon>Lachnospiraceae</taxon>
        <taxon>Mobilitalea</taxon>
    </lineage>
</organism>
<keyword evidence="2" id="KW-1185">Reference proteome</keyword>
<sequence>MKSMKRSSIRKRRNRIKENKSKNVYIVLTQTQTYPARAIHLYTNEPYAHASIAFDEDLEEMYSFARRGIWNPFNAGFIEEDINHGIFGKFRSTTCSIYQLKITDKQYIKLRNEIEVFKQNKDDYSYNFLGLLAAAVNIPVRMKQRYFCSQFVAYVLERSDIKIFNKNYALVKPRDIRLNPRLKSIYRGKLAEYRLTKEKSLVIQ</sequence>
<comment type="caution">
    <text evidence="1">The sequence shown here is derived from an EMBL/GenBank/DDBJ whole genome shotgun (WGS) entry which is preliminary data.</text>
</comment>
<proteinExistence type="predicted"/>
<accession>A0A8J7H4I8</accession>
<dbReference type="InterPro" id="IPR038765">
    <property type="entry name" value="Papain-like_cys_pep_sf"/>
</dbReference>
<gene>
    <name evidence="1" type="ORF">I5677_15545</name>
</gene>
<reference evidence="1" key="1">
    <citation type="submission" date="2020-12" db="EMBL/GenBank/DDBJ databases">
        <title>M. sibirica DSM 26468T genome.</title>
        <authorList>
            <person name="Thieme N."/>
            <person name="Rettenmaier R."/>
            <person name="Zverlov V."/>
            <person name="Liebl W."/>
        </authorList>
    </citation>
    <scope>NUCLEOTIDE SEQUENCE</scope>
    <source>
        <strain evidence="1">DSM 26468</strain>
    </source>
</reference>
<evidence type="ECO:0000313" key="1">
    <source>
        <dbReference type="EMBL" id="MBH1942315.1"/>
    </source>
</evidence>
<dbReference type="EMBL" id="JAEAGR010000020">
    <property type="protein sequence ID" value="MBH1942315.1"/>
    <property type="molecule type" value="Genomic_DNA"/>
</dbReference>